<evidence type="ECO:0000313" key="2">
    <source>
        <dbReference type="Proteomes" id="UP000825729"/>
    </source>
</evidence>
<keyword evidence="2" id="KW-1185">Reference proteome</keyword>
<accession>A0AAV7EZF1</accession>
<organism evidence="1 2">
    <name type="scientific">Aristolochia fimbriata</name>
    <name type="common">White veined hardy Dutchman's pipe vine</name>
    <dbReference type="NCBI Taxonomy" id="158543"/>
    <lineage>
        <taxon>Eukaryota</taxon>
        <taxon>Viridiplantae</taxon>
        <taxon>Streptophyta</taxon>
        <taxon>Embryophyta</taxon>
        <taxon>Tracheophyta</taxon>
        <taxon>Spermatophyta</taxon>
        <taxon>Magnoliopsida</taxon>
        <taxon>Magnoliidae</taxon>
        <taxon>Piperales</taxon>
        <taxon>Aristolochiaceae</taxon>
        <taxon>Aristolochia</taxon>
    </lineage>
</organism>
<dbReference type="EMBL" id="JAINDJ010000003">
    <property type="protein sequence ID" value="KAG9454275.1"/>
    <property type="molecule type" value="Genomic_DNA"/>
</dbReference>
<gene>
    <name evidence="1" type="ORF">H6P81_007179</name>
</gene>
<protein>
    <submittedName>
        <fullName evidence="1">Uncharacterized protein</fullName>
    </submittedName>
</protein>
<dbReference type="Proteomes" id="UP000825729">
    <property type="component" value="Unassembled WGS sequence"/>
</dbReference>
<name>A0AAV7EZF1_ARIFI</name>
<evidence type="ECO:0000313" key="1">
    <source>
        <dbReference type="EMBL" id="KAG9454275.1"/>
    </source>
</evidence>
<proteinExistence type="predicted"/>
<comment type="caution">
    <text evidence="1">The sequence shown here is derived from an EMBL/GenBank/DDBJ whole genome shotgun (WGS) entry which is preliminary data.</text>
</comment>
<reference evidence="1 2" key="1">
    <citation type="submission" date="2021-07" db="EMBL/GenBank/DDBJ databases">
        <title>The Aristolochia fimbriata genome: insights into angiosperm evolution, floral development and chemical biosynthesis.</title>
        <authorList>
            <person name="Jiao Y."/>
        </authorList>
    </citation>
    <scope>NUCLEOTIDE SEQUENCE [LARGE SCALE GENOMIC DNA]</scope>
    <source>
        <strain evidence="1">IBCAS-2021</strain>
        <tissue evidence="1">Leaf</tissue>
    </source>
</reference>
<dbReference type="AlphaFoldDB" id="A0AAV7EZF1"/>
<sequence>MKAYIKGIDEDTRLSVLQGWSHPVIVADGKTIEKLQKDWTEEEKKSSNFNAKAINAIFCGVNLEQFSRMSCIESSKEASLEIHCEGTASVRLAKLQQITTKF</sequence>